<dbReference type="EMBL" id="KV417937">
    <property type="protein sequence ID" value="KZP04298.1"/>
    <property type="molecule type" value="Genomic_DNA"/>
</dbReference>
<evidence type="ECO:0000313" key="2">
    <source>
        <dbReference type="EMBL" id="KZP04298.1"/>
    </source>
</evidence>
<dbReference type="AlphaFoldDB" id="A0A167UU00"/>
<sequence>MSHAPFKDGMHISNELSVVVATAMAVGASSSEIVETRRTLYSPDGTITIIRTNLTLTFIDHGPQSPYLTPEWMTIAAATKAILMADWPYAPASPSNLPPSPITIPTTRSSSPSPISIPTTRSSSPHADANTMLCDQIRETSFNKETASNESRRILRRDVPPADRWYCVTRGLRVGVFQGCKLISAFTYRIAGSQVVYYPCKGCAEAAFDVALQANLVQVLYR</sequence>
<feature type="region of interest" description="Disordered" evidence="1">
    <location>
        <begin position="104"/>
        <end position="128"/>
    </location>
</feature>
<keyword evidence="3" id="KW-1185">Reference proteome</keyword>
<dbReference type="OrthoDB" id="3270804at2759"/>
<feature type="compositionally biased region" description="Low complexity" evidence="1">
    <location>
        <begin position="104"/>
        <end position="125"/>
    </location>
</feature>
<protein>
    <submittedName>
        <fullName evidence="2">Uncharacterized protein</fullName>
    </submittedName>
</protein>
<dbReference type="Proteomes" id="UP000076532">
    <property type="component" value="Unassembled WGS sequence"/>
</dbReference>
<organism evidence="2 3">
    <name type="scientific">Athelia psychrophila</name>
    <dbReference type="NCBI Taxonomy" id="1759441"/>
    <lineage>
        <taxon>Eukaryota</taxon>
        <taxon>Fungi</taxon>
        <taxon>Dikarya</taxon>
        <taxon>Basidiomycota</taxon>
        <taxon>Agaricomycotina</taxon>
        <taxon>Agaricomycetes</taxon>
        <taxon>Agaricomycetidae</taxon>
        <taxon>Atheliales</taxon>
        <taxon>Atheliaceae</taxon>
        <taxon>Athelia</taxon>
    </lineage>
</organism>
<proteinExistence type="predicted"/>
<accession>A0A167UU00</accession>
<reference evidence="2 3" key="1">
    <citation type="journal article" date="2016" name="Mol. Biol. Evol.">
        <title>Comparative Genomics of Early-Diverging Mushroom-Forming Fungi Provides Insights into the Origins of Lignocellulose Decay Capabilities.</title>
        <authorList>
            <person name="Nagy L.G."/>
            <person name="Riley R."/>
            <person name="Tritt A."/>
            <person name="Adam C."/>
            <person name="Daum C."/>
            <person name="Floudas D."/>
            <person name="Sun H."/>
            <person name="Yadav J.S."/>
            <person name="Pangilinan J."/>
            <person name="Larsson K.H."/>
            <person name="Matsuura K."/>
            <person name="Barry K."/>
            <person name="Labutti K."/>
            <person name="Kuo R."/>
            <person name="Ohm R.A."/>
            <person name="Bhattacharya S.S."/>
            <person name="Shirouzu T."/>
            <person name="Yoshinaga Y."/>
            <person name="Martin F.M."/>
            <person name="Grigoriev I.V."/>
            <person name="Hibbett D.S."/>
        </authorList>
    </citation>
    <scope>NUCLEOTIDE SEQUENCE [LARGE SCALE GENOMIC DNA]</scope>
    <source>
        <strain evidence="2 3">CBS 109695</strain>
    </source>
</reference>
<name>A0A167UU00_9AGAM</name>
<gene>
    <name evidence="2" type="ORF">FIBSPDRAFT_968256</name>
</gene>
<evidence type="ECO:0000256" key="1">
    <source>
        <dbReference type="SAM" id="MobiDB-lite"/>
    </source>
</evidence>
<evidence type="ECO:0000313" key="3">
    <source>
        <dbReference type="Proteomes" id="UP000076532"/>
    </source>
</evidence>